<name>A0A839UA43_9HYPH</name>
<dbReference type="InterPro" id="IPR009702">
    <property type="entry name" value="DUF1284"/>
</dbReference>
<evidence type="ECO:0008006" key="3">
    <source>
        <dbReference type="Google" id="ProtNLM"/>
    </source>
</evidence>
<sequence length="141" mass="15661">MTVKLRAHHLLCVLTYVGKGYSPAFTANYDSIVARLVAGEDILIEEGPDDICQPLLATTEPHCLRDSVIERDIKAMHDVADLLGRPLQVGDVMTLDAVTVGKFRDAFTKGQTRRACIGCEWFELCSVISKSGYQDTRLKFE</sequence>
<dbReference type="RefSeq" id="WP_112523783.1">
    <property type="nucleotide sequence ID" value="NZ_JACHXN010000012.1"/>
</dbReference>
<dbReference type="EMBL" id="JACHXN010000012">
    <property type="protein sequence ID" value="MBB3147397.1"/>
    <property type="molecule type" value="Genomic_DNA"/>
</dbReference>
<dbReference type="Pfam" id="PF06935">
    <property type="entry name" value="DUF1284"/>
    <property type="match status" value="1"/>
</dbReference>
<gene>
    <name evidence="1" type="ORF">FHS21_003817</name>
</gene>
<evidence type="ECO:0000313" key="2">
    <source>
        <dbReference type="Proteomes" id="UP000554520"/>
    </source>
</evidence>
<keyword evidence="2" id="KW-1185">Reference proteome</keyword>
<protein>
    <recommendedName>
        <fullName evidence="3">DUF1284 domain-containing protein</fullName>
    </recommendedName>
</protein>
<evidence type="ECO:0000313" key="1">
    <source>
        <dbReference type="EMBL" id="MBB3147397.1"/>
    </source>
</evidence>
<dbReference type="Proteomes" id="UP000554520">
    <property type="component" value="Unassembled WGS sequence"/>
</dbReference>
<accession>A0A839UA43</accession>
<reference evidence="1 2" key="1">
    <citation type="submission" date="2020-08" db="EMBL/GenBank/DDBJ databases">
        <title>Genomic Encyclopedia of Type Strains, Phase III (KMG-III): the genomes of soil and plant-associated and newly described type strains.</title>
        <authorList>
            <person name="Whitman W."/>
        </authorList>
    </citation>
    <scope>NUCLEOTIDE SEQUENCE [LARGE SCALE GENOMIC DNA]</scope>
    <source>
        <strain evidence="1 2">CECT 7015</strain>
    </source>
</reference>
<organism evidence="1 2">
    <name type="scientific">Phyllobacterium trifolii</name>
    <dbReference type="NCBI Taxonomy" id="300193"/>
    <lineage>
        <taxon>Bacteria</taxon>
        <taxon>Pseudomonadati</taxon>
        <taxon>Pseudomonadota</taxon>
        <taxon>Alphaproteobacteria</taxon>
        <taxon>Hyphomicrobiales</taxon>
        <taxon>Phyllobacteriaceae</taxon>
        <taxon>Phyllobacterium</taxon>
    </lineage>
</organism>
<comment type="caution">
    <text evidence="1">The sequence shown here is derived from an EMBL/GenBank/DDBJ whole genome shotgun (WGS) entry which is preliminary data.</text>
</comment>
<proteinExistence type="predicted"/>
<dbReference type="AlphaFoldDB" id="A0A839UA43"/>